<proteinExistence type="predicted"/>
<keyword evidence="3" id="KW-1185">Reference proteome</keyword>
<feature type="transmembrane region" description="Helical" evidence="1">
    <location>
        <begin position="55"/>
        <end position="81"/>
    </location>
</feature>
<evidence type="ECO:0000313" key="3">
    <source>
        <dbReference type="Proteomes" id="UP001551584"/>
    </source>
</evidence>
<dbReference type="RefSeq" id="WP_359271871.1">
    <property type="nucleotide sequence ID" value="NZ_JBEZNA010000023.1"/>
</dbReference>
<dbReference type="EMBL" id="JBEZNA010000023">
    <property type="protein sequence ID" value="MEU9578153.1"/>
    <property type="molecule type" value="Genomic_DNA"/>
</dbReference>
<protein>
    <submittedName>
        <fullName evidence="2">DUF6223 family protein</fullName>
    </submittedName>
</protein>
<gene>
    <name evidence="2" type="ORF">AB0D95_12930</name>
</gene>
<reference evidence="2 3" key="1">
    <citation type="submission" date="2024-06" db="EMBL/GenBank/DDBJ databases">
        <title>The Natural Products Discovery Center: Release of the First 8490 Sequenced Strains for Exploring Actinobacteria Biosynthetic Diversity.</title>
        <authorList>
            <person name="Kalkreuter E."/>
            <person name="Kautsar S.A."/>
            <person name="Yang D."/>
            <person name="Bader C.D."/>
            <person name="Teijaro C.N."/>
            <person name="Fluegel L."/>
            <person name="Davis C.M."/>
            <person name="Simpson J.R."/>
            <person name="Lauterbach L."/>
            <person name="Steele A.D."/>
            <person name="Gui C."/>
            <person name="Meng S."/>
            <person name="Li G."/>
            <person name="Viehrig K."/>
            <person name="Ye F."/>
            <person name="Su P."/>
            <person name="Kiefer A.F."/>
            <person name="Nichols A."/>
            <person name="Cepeda A.J."/>
            <person name="Yan W."/>
            <person name="Fan B."/>
            <person name="Jiang Y."/>
            <person name="Adhikari A."/>
            <person name="Zheng C.-J."/>
            <person name="Schuster L."/>
            <person name="Cowan T.M."/>
            <person name="Smanski M.J."/>
            <person name="Chevrette M.G."/>
            <person name="De Carvalho L.P.S."/>
            <person name="Shen B."/>
        </authorList>
    </citation>
    <scope>NUCLEOTIDE SEQUENCE [LARGE SCALE GENOMIC DNA]</scope>
    <source>
        <strain evidence="2 3">NPDC048117</strain>
    </source>
</reference>
<sequence>MDPSTVRMWLAAAEGGIIGDGRTGANLALAVGVVLGWWAVRSAGRAGTGGTRGGAVAAGAVAAGAVAAGAAGVALGVLHLVTVGGGPGTGNGMAGALVAVPLGLAAVVLGRRASARSGRVNG</sequence>
<name>A0ABV3EPQ0_9ACTN</name>
<dbReference type="InterPro" id="IPR045770">
    <property type="entry name" value="DUF6223"/>
</dbReference>
<keyword evidence="1" id="KW-1133">Transmembrane helix</keyword>
<feature type="transmembrane region" description="Helical" evidence="1">
    <location>
        <begin position="93"/>
        <end position="110"/>
    </location>
</feature>
<organism evidence="2 3">
    <name type="scientific">Streptomyces chilikensis</name>
    <dbReference type="NCBI Taxonomy" id="1194079"/>
    <lineage>
        <taxon>Bacteria</taxon>
        <taxon>Bacillati</taxon>
        <taxon>Actinomycetota</taxon>
        <taxon>Actinomycetes</taxon>
        <taxon>Kitasatosporales</taxon>
        <taxon>Streptomycetaceae</taxon>
        <taxon>Streptomyces</taxon>
    </lineage>
</organism>
<feature type="transmembrane region" description="Helical" evidence="1">
    <location>
        <begin position="24"/>
        <end position="43"/>
    </location>
</feature>
<dbReference type="Pfam" id="PF19733">
    <property type="entry name" value="DUF6223"/>
    <property type="match status" value="1"/>
</dbReference>
<evidence type="ECO:0000256" key="1">
    <source>
        <dbReference type="SAM" id="Phobius"/>
    </source>
</evidence>
<dbReference type="Proteomes" id="UP001551584">
    <property type="component" value="Unassembled WGS sequence"/>
</dbReference>
<comment type="caution">
    <text evidence="2">The sequence shown here is derived from an EMBL/GenBank/DDBJ whole genome shotgun (WGS) entry which is preliminary data.</text>
</comment>
<keyword evidence="1" id="KW-0472">Membrane</keyword>
<evidence type="ECO:0000313" key="2">
    <source>
        <dbReference type="EMBL" id="MEU9578153.1"/>
    </source>
</evidence>
<accession>A0ABV3EPQ0</accession>
<keyword evidence="1" id="KW-0812">Transmembrane</keyword>